<dbReference type="SUPFAM" id="SSF56194">
    <property type="entry name" value="Uridine diphospho-N-Acetylenolpyruvylglucosamine reductase, MurB, C-terminal domain"/>
    <property type="match status" value="1"/>
</dbReference>
<comment type="caution">
    <text evidence="22">The sequence shown here is derived from an EMBL/GenBank/DDBJ whole genome shotgun (WGS) entry which is preliminary data.</text>
</comment>
<dbReference type="NCBIfam" id="TIGR00179">
    <property type="entry name" value="murB"/>
    <property type="match status" value="1"/>
</dbReference>
<dbReference type="Proteomes" id="UP000321303">
    <property type="component" value="Unassembled WGS sequence"/>
</dbReference>
<keyword evidence="16 20" id="KW-0131">Cell cycle</keyword>
<dbReference type="Gene3D" id="3.30.43.10">
    <property type="entry name" value="Uridine Diphospho-n-acetylenolpyruvylglucosamine Reductase, domain 2"/>
    <property type="match status" value="1"/>
</dbReference>
<evidence type="ECO:0000256" key="16">
    <source>
        <dbReference type="ARBA" id="ARBA00023306"/>
    </source>
</evidence>
<dbReference type="RefSeq" id="WP_146876567.1">
    <property type="nucleotide sequence ID" value="NZ_BJXV01000030.1"/>
</dbReference>
<keyword evidence="14 20" id="KW-0573">Peptidoglycan synthesis</keyword>
<dbReference type="HAMAP" id="MF_00037">
    <property type="entry name" value="MurB"/>
    <property type="match status" value="1"/>
</dbReference>
<dbReference type="GO" id="GO:0005829">
    <property type="term" value="C:cytosol"/>
    <property type="evidence" value="ECO:0007669"/>
    <property type="project" value="TreeGrafter"/>
</dbReference>
<keyword evidence="11 20" id="KW-0274">FAD</keyword>
<comment type="cofactor">
    <cofactor evidence="1 20">
        <name>FAD</name>
        <dbReference type="ChEBI" id="CHEBI:57692"/>
    </cofactor>
</comment>
<evidence type="ECO:0000256" key="7">
    <source>
        <dbReference type="ARBA" id="ARBA00015188"/>
    </source>
</evidence>
<dbReference type="GO" id="GO:0071949">
    <property type="term" value="F:FAD binding"/>
    <property type="evidence" value="ECO:0007669"/>
    <property type="project" value="InterPro"/>
</dbReference>
<dbReference type="InterPro" id="IPR036318">
    <property type="entry name" value="FAD-bd_PCMH-like_sf"/>
</dbReference>
<reference evidence="22 23" key="1">
    <citation type="submission" date="2019-07" db="EMBL/GenBank/DDBJ databases">
        <title>Whole genome shotgun sequence of Halomonas variabilis NBRC 102410.</title>
        <authorList>
            <person name="Hosoyama A."/>
            <person name="Uohara A."/>
            <person name="Ohji S."/>
            <person name="Ichikawa N."/>
        </authorList>
    </citation>
    <scope>NUCLEOTIDE SEQUENCE [LARGE SCALE GENOMIC DNA]</scope>
    <source>
        <strain evidence="22 23">NBRC 102410</strain>
    </source>
</reference>
<comment type="catalytic activity">
    <reaction evidence="19 20">
        <text>UDP-N-acetyl-alpha-D-muramate + NADP(+) = UDP-N-acetyl-3-O-(1-carboxyvinyl)-alpha-D-glucosamine + NADPH + H(+)</text>
        <dbReference type="Rhea" id="RHEA:12248"/>
        <dbReference type="ChEBI" id="CHEBI:15378"/>
        <dbReference type="ChEBI" id="CHEBI:57783"/>
        <dbReference type="ChEBI" id="CHEBI:58349"/>
        <dbReference type="ChEBI" id="CHEBI:68483"/>
        <dbReference type="ChEBI" id="CHEBI:70757"/>
        <dbReference type="EC" id="1.3.1.98"/>
    </reaction>
</comment>
<comment type="similarity">
    <text evidence="5 20">Belongs to the MurB family.</text>
</comment>
<evidence type="ECO:0000256" key="19">
    <source>
        <dbReference type="ARBA" id="ARBA00048914"/>
    </source>
</evidence>
<proteinExistence type="inferred from homology"/>
<keyword evidence="12 20" id="KW-0521">NADP</keyword>
<evidence type="ECO:0000256" key="6">
    <source>
        <dbReference type="ARBA" id="ARBA00012518"/>
    </source>
</evidence>
<sequence length="317" mass="34448">MNPVTSSAIEALKNIKKLQVQTGVSLAEFSNWKVGGRATVLVRPTSVEETLALRKFISENQLPSLVIGNTTNLLFTDEDIDAVFIKIGSDFSKVELDGNIITAQAGVWAPKLARFAMQGGLAGIEHTCGIPGTLGGLVVMNGGSQRKGIGDNITYVKTAGTEGKIKKYNNEQCQFGYRSSIFQELDEVILEVGLELAPTISKKTMHAEMLSILRSRSKKFPRKLPNCGSVFVSNPAMYKQYGPPGKVIEESGLKGLNIGGAQISPEHANFIVNIGSATAKDILELINMMREEVYEKTGYLMEVEPKHVNACGEIKRI</sequence>
<evidence type="ECO:0000256" key="8">
    <source>
        <dbReference type="ARBA" id="ARBA00022490"/>
    </source>
</evidence>
<evidence type="ECO:0000313" key="23">
    <source>
        <dbReference type="Proteomes" id="UP000321303"/>
    </source>
</evidence>
<dbReference type="GO" id="GO:0008762">
    <property type="term" value="F:UDP-N-acetylmuramate dehydrogenase activity"/>
    <property type="evidence" value="ECO:0007669"/>
    <property type="project" value="UniProtKB-UniRule"/>
</dbReference>
<dbReference type="EMBL" id="BJXV01000030">
    <property type="protein sequence ID" value="GEN29660.1"/>
    <property type="molecule type" value="Genomic_DNA"/>
</dbReference>
<evidence type="ECO:0000256" key="17">
    <source>
        <dbReference type="ARBA" id="ARBA00023316"/>
    </source>
</evidence>
<comment type="function">
    <text evidence="2 20">Cell wall formation.</text>
</comment>
<dbReference type="InterPro" id="IPR006094">
    <property type="entry name" value="Oxid_FAD_bind_N"/>
</dbReference>
<dbReference type="InterPro" id="IPR036635">
    <property type="entry name" value="MurB_C_sf"/>
</dbReference>
<dbReference type="GO" id="GO:0051301">
    <property type="term" value="P:cell division"/>
    <property type="evidence" value="ECO:0007669"/>
    <property type="project" value="UniProtKB-KW"/>
</dbReference>
<comment type="subcellular location">
    <subcellularLocation>
        <location evidence="3 20">Cytoplasm</location>
    </subcellularLocation>
</comment>
<evidence type="ECO:0000256" key="15">
    <source>
        <dbReference type="ARBA" id="ARBA00023002"/>
    </source>
</evidence>
<keyword evidence="9 20" id="KW-0132">Cell division</keyword>
<keyword evidence="8 20" id="KW-0963">Cytoplasm</keyword>
<evidence type="ECO:0000259" key="21">
    <source>
        <dbReference type="PROSITE" id="PS51387"/>
    </source>
</evidence>
<evidence type="ECO:0000256" key="1">
    <source>
        <dbReference type="ARBA" id="ARBA00001974"/>
    </source>
</evidence>
<dbReference type="SUPFAM" id="SSF56176">
    <property type="entry name" value="FAD-binding/transporter-associated domain-like"/>
    <property type="match status" value="1"/>
</dbReference>
<dbReference type="Gene3D" id="3.30.465.10">
    <property type="match status" value="1"/>
</dbReference>
<name>A0A511UST6_9GAMM</name>
<keyword evidence="13 20" id="KW-0133">Cell shape</keyword>
<dbReference type="Gene3D" id="3.90.78.10">
    <property type="entry name" value="UDP-N-acetylenolpyruvoylglucosamine reductase, C-terminal domain"/>
    <property type="match status" value="1"/>
</dbReference>
<dbReference type="InterPro" id="IPR016169">
    <property type="entry name" value="FAD-bd_PCMH_sub2"/>
</dbReference>
<dbReference type="GO" id="GO:0071555">
    <property type="term" value="P:cell wall organization"/>
    <property type="evidence" value="ECO:0007669"/>
    <property type="project" value="UniProtKB-KW"/>
</dbReference>
<dbReference type="InterPro" id="IPR016166">
    <property type="entry name" value="FAD-bd_PCMH"/>
</dbReference>
<dbReference type="InterPro" id="IPR003170">
    <property type="entry name" value="MurB"/>
</dbReference>
<dbReference type="InterPro" id="IPR016167">
    <property type="entry name" value="FAD-bd_PCMH_sub1"/>
</dbReference>
<organism evidence="22 23">
    <name type="scientific">Halovibrio variabilis</name>
    <dbReference type="NCBI Taxonomy" id="31910"/>
    <lineage>
        <taxon>Bacteria</taxon>
        <taxon>Pseudomonadati</taxon>
        <taxon>Pseudomonadota</taxon>
        <taxon>Gammaproteobacteria</taxon>
        <taxon>Oceanospirillales</taxon>
        <taxon>Halomonadaceae</taxon>
        <taxon>Halovibrio</taxon>
    </lineage>
</organism>
<evidence type="ECO:0000256" key="14">
    <source>
        <dbReference type="ARBA" id="ARBA00022984"/>
    </source>
</evidence>
<dbReference type="EC" id="1.3.1.98" evidence="6 20"/>
<evidence type="ECO:0000256" key="20">
    <source>
        <dbReference type="HAMAP-Rule" id="MF_00037"/>
    </source>
</evidence>
<evidence type="ECO:0000256" key="12">
    <source>
        <dbReference type="ARBA" id="ARBA00022857"/>
    </source>
</evidence>
<dbReference type="PANTHER" id="PTHR21071">
    <property type="entry name" value="UDP-N-ACETYLENOLPYRUVOYLGLUCOSAMINE REDUCTASE"/>
    <property type="match status" value="1"/>
</dbReference>
<dbReference type="Pfam" id="PF01565">
    <property type="entry name" value="FAD_binding_4"/>
    <property type="match status" value="1"/>
</dbReference>
<keyword evidence="17 20" id="KW-0961">Cell wall biogenesis/degradation</keyword>
<dbReference type="OrthoDB" id="9804753at2"/>
<comment type="pathway">
    <text evidence="4 20">Cell wall biogenesis; peptidoglycan biosynthesis.</text>
</comment>
<gene>
    <name evidence="22" type="primary">murB1</name>
    <name evidence="20" type="synonym">murB</name>
    <name evidence="22" type="ORF">HVA01_33060</name>
</gene>
<evidence type="ECO:0000256" key="9">
    <source>
        <dbReference type="ARBA" id="ARBA00022618"/>
    </source>
</evidence>
<dbReference type="PROSITE" id="PS51387">
    <property type="entry name" value="FAD_PCMH"/>
    <property type="match status" value="1"/>
</dbReference>
<accession>A0A511UST6</accession>
<protein>
    <recommendedName>
        <fullName evidence="7 20">UDP-N-acetylenolpyruvoylglucosamine reductase</fullName>
        <ecNumber evidence="6 20">1.3.1.98</ecNumber>
    </recommendedName>
    <alternativeName>
        <fullName evidence="18 20">UDP-N-acetylmuramate dehydrogenase</fullName>
    </alternativeName>
</protein>
<evidence type="ECO:0000256" key="2">
    <source>
        <dbReference type="ARBA" id="ARBA00003921"/>
    </source>
</evidence>
<feature type="active site" description="Proton donor" evidence="20">
    <location>
        <position position="229"/>
    </location>
</feature>
<evidence type="ECO:0000256" key="18">
    <source>
        <dbReference type="ARBA" id="ARBA00031026"/>
    </source>
</evidence>
<evidence type="ECO:0000256" key="5">
    <source>
        <dbReference type="ARBA" id="ARBA00010485"/>
    </source>
</evidence>
<dbReference type="PANTHER" id="PTHR21071:SF4">
    <property type="entry name" value="UDP-N-ACETYLENOLPYRUVOYLGLUCOSAMINE REDUCTASE"/>
    <property type="match status" value="1"/>
</dbReference>
<dbReference type="UniPathway" id="UPA00219"/>
<keyword evidence="10 20" id="KW-0285">Flavoprotein</keyword>
<feature type="domain" description="FAD-binding PCMH-type" evidence="21">
    <location>
        <begin position="34"/>
        <end position="199"/>
    </location>
</feature>
<dbReference type="NCBIfam" id="NF010480">
    <property type="entry name" value="PRK13905.1"/>
    <property type="match status" value="1"/>
</dbReference>
<evidence type="ECO:0000256" key="4">
    <source>
        <dbReference type="ARBA" id="ARBA00004752"/>
    </source>
</evidence>
<keyword evidence="15 20" id="KW-0560">Oxidoreductase</keyword>
<keyword evidence="23" id="KW-1185">Reference proteome</keyword>
<evidence type="ECO:0000256" key="10">
    <source>
        <dbReference type="ARBA" id="ARBA00022630"/>
    </source>
</evidence>
<evidence type="ECO:0000256" key="3">
    <source>
        <dbReference type="ARBA" id="ARBA00004496"/>
    </source>
</evidence>
<dbReference type="InterPro" id="IPR011601">
    <property type="entry name" value="MurB_C"/>
</dbReference>
<dbReference type="Pfam" id="PF02873">
    <property type="entry name" value="MurB_C"/>
    <property type="match status" value="1"/>
</dbReference>
<feature type="active site" evidence="20">
    <location>
        <position position="178"/>
    </location>
</feature>
<dbReference type="GO" id="GO:0009252">
    <property type="term" value="P:peptidoglycan biosynthetic process"/>
    <property type="evidence" value="ECO:0007669"/>
    <property type="project" value="UniProtKB-UniRule"/>
</dbReference>
<evidence type="ECO:0000313" key="22">
    <source>
        <dbReference type="EMBL" id="GEN29660.1"/>
    </source>
</evidence>
<dbReference type="AlphaFoldDB" id="A0A511UST6"/>
<evidence type="ECO:0000256" key="11">
    <source>
        <dbReference type="ARBA" id="ARBA00022827"/>
    </source>
</evidence>
<dbReference type="GO" id="GO:0008360">
    <property type="term" value="P:regulation of cell shape"/>
    <property type="evidence" value="ECO:0007669"/>
    <property type="project" value="UniProtKB-KW"/>
</dbReference>
<evidence type="ECO:0000256" key="13">
    <source>
        <dbReference type="ARBA" id="ARBA00022960"/>
    </source>
</evidence>
<feature type="active site" evidence="20">
    <location>
        <position position="304"/>
    </location>
</feature>